<sequence>MNEFDIIREVFAPLTAEAPGAFDLVDDVALLENQNLVVTKDLLVSGVHFLPKDPLDLVARKLIRANVSDLAAKGAKPLGYFLGCVWSAGVKREALELFAKGLREDQETYRIALYGGDTTAHATKTAPLTLSATFFGIPPKQGLTSRSGASLGDDLYVSGTIGDAGLGLAALRKEFKFTTVDKASLATRYQLPEPRLSLGAALAGLATAAIDVSDGLLADAGHIAKASGLRAAIDAVAIPRSGAAGSWIAAQENRWRALSQLASFGDDYEILFAAPPAMRRSVTVAAKASRTEVTRIGTLTRGAGVGLLDENGAEIPTKLTGYDHFRS</sequence>
<comment type="miscellaneous">
    <text evidence="2">Reaction mechanism of ThiL seems to utilize a direct, inline transfer of the gamma-phosphate of ATP to TMP rather than a phosphorylated enzyme intermediate.</text>
</comment>
<evidence type="ECO:0000256" key="1">
    <source>
        <dbReference type="ARBA" id="ARBA00022977"/>
    </source>
</evidence>
<feature type="binding site" evidence="2">
    <location>
        <position position="27"/>
    </location>
    <ligand>
        <name>Mg(2+)</name>
        <dbReference type="ChEBI" id="CHEBI:18420"/>
        <label>4</label>
    </ligand>
</feature>
<keyword evidence="1 2" id="KW-0784">Thiamine biosynthesis</keyword>
<name>A0AAE9ZDH9_9PROT</name>
<proteinExistence type="inferred from homology"/>
<dbReference type="GO" id="GO:0000287">
    <property type="term" value="F:magnesium ion binding"/>
    <property type="evidence" value="ECO:0007669"/>
    <property type="project" value="UniProtKB-UniRule"/>
</dbReference>
<feature type="binding site" evidence="2">
    <location>
        <position position="39"/>
    </location>
    <ligand>
        <name>Mg(2+)</name>
        <dbReference type="ChEBI" id="CHEBI:18420"/>
        <label>4</label>
    </ligand>
</feature>
<dbReference type="RefSeq" id="WP_274492457.1">
    <property type="nucleotide sequence ID" value="NZ_CP118166.1"/>
</dbReference>
<feature type="binding site" evidence="2">
    <location>
        <position position="146"/>
    </location>
    <ligand>
        <name>ATP</name>
        <dbReference type="ChEBI" id="CHEBI:30616"/>
    </ligand>
</feature>
<evidence type="ECO:0000256" key="2">
    <source>
        <dbReference type="HAMAP-Rule" id="MF_02128"/>
    </source>
</evidence>
<dbReference type="SUPFAM" id="SSF55326">
    <property type="entry name" value="PurM N-terminal domain-like"/>
    <property type="match status" value="1"/>
</dbReference>
<feature type="domain" description="PurM-like N-terminal" evidence="3">
    <location>
        <begin position="26"/>
        <end position="137"/>
    </location>
</feature>
<dbReference type="EC" id="2.7.4.16" evidence="2"/>
<dbReference type="AlphaFoldDB" id="A0AAE9ZDH9"/>
<dbReference type="Gene3D" id="3.90.650.10">
    <property type="entry name" value="PurM-like C-terminal domain"/>
    <property type="match status" value="1"/>
</dbReference>
<feature type="binding site" evidence="2">
    <location>
        <position position="69"/>
    </location>
    <ligand>
        <name>Mg(2+)</name>
        <dbReference type="ChEBI" id="CHEBI:18420"/>
        <label>3</label>
    </ligand>
</feature>
<feature type="binding site" evidence="2">
    <location>
        <position position="27"/>
    </location>
    <ligand>
        <name>Mg(2+)</name>
        <dbReference type="ChEBI" id="CHEBI:18420"/>
        <label>3</label>
    </ligand>
</feature>
<accession>A0AAE9ZDH9</accession>
<keyword evidence="6" id="KW-1185">Reference proteome</keyword>
<dbReference type="Proteomes" id="UP001214043">
    <property type="component" value="Chromosome"/>
</dbReference>
<dbReference type="PANTHER" id="PTHR30270">
    <property type="entry name" value="THIAMINE-MONOPHOSPHATE KINASE"/>
    <property type="match status" value="1"/>
</dbReference>
<feature type="binding site" evidence="2">
    <location>
        <position position="69"/>
    </location>
    <ligand>
        <name>Mg(2+)</name>
        <dbReference type="ChEBI" id="CHEBI:18420"/>
        <label>2</label>
    </ligand>
</feature>
<keyword evidence="2" id="KW-0479">Metal-binding</keyword>
<dbReference type="NCBIfam" id="TIGR01379">
    <property type="entry name" value="thiL"/>
    <property type="match status" value="1"/>
</dbReference>
<reference evidence="5" key="1">
    <citation type="submission" date="2023-02" db="EMBL/GenBank/DDBJ databases">
        <title>Genome sequence of Hyphococcus flavus.</title>
        <authorList>
            <person name="Rong J.-C."/>
            <person name="Zhao Q."/>
            <person name="Yi M."/>
            <person name="Wu J.-Y."/>
        </authorList>
    </citation>
    <scope>NUCLEOTIDE SEQUENCE</scope>
    <source>
        <strain evidence="5">MCCC 1K03223</strain>
    </source>
</reference>
<dbReference type="InterPro" id="IPR006283">
    <property type="entry name" value="ThiL-like"/>
</dbReference>
<dbReference type="Gene3D" id="3.30.1330.10">
    <property type="entry name" value="PurM-like, N-terminal domain"/>
    <property type="match status" value="1"/>
</dbReference>
<feature type="binding site" evidence="2">
    <location>
        <position position="213"/>
    </location>
    <ligand>
        <name>ATP</name>
        <dbReference type="ChEBI" id="CHEBI:30616"/>
    </ligand>
</feature>
<feature type="binding site" evidence="2">
    <location>
        <position position="41"/>
    </location>
    <ligand>
        <name>Mg(2+)</name>
        <dbReference type="ChEBI" id="CHEBI:18420"/>
        <label>2</label>
    </ligand>
</feature>
<feature type="binding site" evidence="2">
    <location>
        <position position="117"/>
    </location>
    <ligand>
        <name>Mg(2+)</name>
        <dbReference type="ChEBI" id="CHEBI:18420"/>
        <label>1</label>
    </ligand>
</feature>
<dbReference type="InterPro" id="IPR016188">
    <property type="entry name" value="PurM-like_N"/>
</dbReference>
<gene>
    <name evidence="2 5" type="primary">thiL</name>
    <name evidence="5" type="ORF">PUV54_11845</name>
</gene>
<feature type="binding site" evidence="2">
    <location>
        <position position="41"/>
    </location>
    <ligand>
        <name>Mg(2+)</name>
        <dbReference type="ChEBI" id="CHEBI:18420"/>
        <label>1</label>
    </ligand>
</feature>
<feature type="binding site" evidence="2">
    <location>
        <begin position="116"/>
        <end position="117"/>
    </location>
    <ligand>
        <name>ATP</name>
        <dbReference type="ChEBI" id="CHEBI:30616"/>
    </ligand>
</feature>
<comment type="pathway">
    <text evidence="2">Cofactor biosynthesis; thiamine diphosphate biosynthesis; thiamine diphosphate from thiamine phosphate: step 1/1.</text>
</comment>
<dbReference type="CDD" id="cd02194">
    <property type="entry name" value="ThiL"/>
    <property type="match status" value="1"/>
</dbReference>
<evidence type="ECO:0000259" key="3">
    <source>
        <dbReference type="Pfam" id="PF00586"/>
    </source>
</evidence>
<dbReference type="GO" id="GO:0009228">
    <property type="term" value="P:thiamine biosynthetic process"/>
    <property type="evidence" value="ECO:0007669"/>
    <property type="project" value="UniProtKB-KW"/>
</dbReference>
<dbReference type="Pfam" id="PF02769">
    <property type="entry name" value="AIRS_C"/>
    <property type="match status" value="1"/>
</dbReference>
<evidence type="ECO:0000313" key="6">
    <source>
        <dbReference type="Proteomes" id="UP001214043"/>
    </source>
</evidence>
<dbReference type="KEGG" id="hfl:PUV54_11845"/>
<comment type="catalytic activity">
    <reaction evidence="2">
        <text>thiamine phosphate + ATP = thiamine diphosphate + ADP</text>
        <dbReference type="Rhea" id="RHEA:15913"/>
        <dbReference type="ChEBI" id="CHEBI:30616"/>
        <dbReference type="ChEBI" id="CHEBI:37575"/>
        <dbReference type="ChEBI" id="CHEBI:58937"/>
        <dbReference type="ChEBI" id="CHEBI:456216"/>
        <dbReference type="EC" id="2.7.4.16"/>
    </reaction>
</comment>
<dbReference type="GO" id="GO:0005524">
    <property type="term" value="F:ATP binding"/>
    <property type="evidence" value="ECO:0007669"/>
    <property type="project" value="UniProtKB-UniRule"/>
</dbReference>
<comment type="caution">
    <text evidence="2">Lacks conserved residue(s) required for the propagation of feature annotation.</text>
</comment>
<keyword evidence="2 5" id="KW-0418">Kinase</keyword>
<dbReference type="SUPFAM" id="SSF56042">
    <property type="entry name" value="PurM C-terminal domain-like"/>
    <property type="match status" value="1"/>
</dbReference>
<keyword evidence="2 5" id="KW-0808">Transferase</keyword>
<dbReference type="InterPro" id="IPR010918">
    <property type="entry name" value="PurM-like_C_dom"/>
</dbReference>
<feature type="binding site" evidence="2">
    <location>
        <position position="214"/>
    </location>
    <ligand>
        <name>Mg(2+)</name>
        <dbReference type="ChEBI" id="CHEBI:18420"/>
        <label>5</label>
    </ligand>
</feature>
<dbReference type="PANTHER" id="PTHR30270:SF0">
    <property type="entry name" value="THIAMINE-MONOPHOSPHATE KINASE"/>
    <property type="match status" value="1"/>
</dbReference>
<feature type="binding site" evidence="2">
    <location>
        <position position="322"/>
    </location>
    <ligand>
        <name>substrate</name>
    </ligand>
</feature>
<feature type="binding site" evidence="2">
    <location>
        <position position="266"/>
    </location>
    <ligand>
        <name>substrate</name>
    </ligand>
</feature>
<dbReference type="HAMAP" id="MF_02128">
    <property type="entry name" value="TMP_kinase"/>
    <property type="match status" value="1"/>
</dbReference>
<feature type="binding site" evidence="2">
    <location>
        <position position="48"/>
    </location>
    <ligand>
        <name>substrate</name>
    </ligand>
</feature>
<feature type="binding site" evidence="2">
    <location>
        <position position="211"/>
    </location>
    <ligand>
        <name>Mg(2+)</name>
        <dbReference type="ChEBI" id="CHEBI:18420"/>
        <label>3</label>
    </ligand>
</feature>
<dbReference type="EMBL" id="CP118166">
    <property type="protein sequence ID" value="WDI30648.1"/>
    <property type="molecule type" value="Genomic_DNA"/>
</dbReference>
<keyword evidence="2" id="KW-0067">ATP-binding</keyword>
<comment type="function">
    <text evidence="2">Catalyzes the ATP-dependent phosphorylation of thiamine-monophosphate (TMP) to form thiamine-pyrophosphate (TPP), the active form of vitamin B1.</text>
</comment>
<dbReference type="InterPro" id="IPR036676">
    <property type="entry name" value="PurM-like_C_sf"/>
</dbReference>
<keyword evidence="2" id="KW-0460">Magnesium</keyword>
<dbReference type="InterPro" id="IPR036921">
    <property type="entry name" value="PurM-like_N_sf"/>
</dbReference>
<evidence type="ECO:0000313" key="5">
    <source>
        <dbReference type="EMBL" id="WDI30648.1"/>
    </source>
</evidence>
<dbReference type="GO" id="GO:0009030">
    <property type="term" value="F:thiamine-phosphate kinase activity"/>
    <property type="evidence" value="ECO:0007669"/>
    <property type="project" value="UniProtKB-UniRule"/>
</dbReference>
<feature type="domain" description="PurM-like C-terminal" evidence="4">
    <location>
        <begin position="152"/>
        <end position="306"/>
    </location>
</feature>
<organism evidence="5 6">
    <name type="scientific">Hyphococcus flavus</name>
    <dbReference type="NCBI Taxonomy" id="1866326"/>
    <lineage>
        <taxon>Bacteria</taxon>
        <taxon>Pseudomonadati</taxon>
        <taxon>Pseudomonadota</taxon>
        <taxon>Alphaproteobacteria</taxon>
        <taxon>Parvularculales</taxon>
        <taxon>Parvularculaceae</taxon>
        <taxon>Hyphococcus</taxon>
    </lineage>
</organism>
<comment type="similarity">
    <text evidence="2">Belongs to the thiamine-monophosphate kinase family.</text>
</comment>
<protein>
    <recommendedName>
        <fullName evidence="2">Thiamine-monophosphate kinase</fullName>
        <shortName evidence="2">TMP kinase</shortName>
        <shortName evidence="2">Thiamine-phosphate kinase</shortName>
        <ecNumber evidence="2">2.7.4.16</ecNumber>
    </recommendedName>
</protein>
<dbReference type="GO" id="GO:0009229">
    <property type="term" value="P:thiamine diphosphate biosynthetic process"/>
    <property type="evidence" value="ECO:0007669"/>
    <property type="project" value="UniProtKB-UniRule"/>
</dbReference>
<dbReference type="Pfam" id="PF00586">
    <property type="entry name" value="AIRS"/>
    <property type="match status" value="1"/>
</dbReference>
<evidence type="ECO:0000259" key="4">
    <source>
        <dbReference type="Pfam" id="PF02769"/>
    </source>
</evidence>
<dbReference type="PIRSF" id="PIRSF005303">
    <property type="entry name" value="Thiam_monoph_kin"/>
    <property type="match status" value="1"/>
</dbReference>
<keyword evidence="2" id="KW-0547">Nucleotide-binding</keyword>
<feature type="binding site" evidence="2">
    <location>
        <position position="69"/>
    </location>
    <ligand>
        <name>Mg(2+)</name>
        <dbReference type="ChEBI" id="CHEBI:18420"/>
        <label>4</label>
    </ligand>
</feature>